<dbReference type="AlphaFoldDB" id="E8LFZ3"/>
<gene>
    <name evidence="1" type="ORF">HMPREF9443_01787</name>
</gene>
<dbReference type="HOGENOM" id="CLU_3120974_0_0_9"/>
<comment type="caution">
    <text evidence="1">The sequence shown here is derived from an EMBL/GenBank/DDBJ whole genome shotgun (WGS) entry which is preliminary data.</text>
</comment>
<dbReference type="Proteomes" id="UP000004923">
    <property type="component" value="Unassembled WGS sequence"/>
</dbReference>
<protein>
    <submittedName>
        <fullName evidence="1">Uncharacterized protein</fullName>
    </submittedName>
</protein>
<accession>E8LFZ3</accession>
<organism evidence="1 2">
    <name type="scientific">Phascolarctobacterium succinatutens YIT 12067</name>
    <dbReference type="NCBI Taxonomy" id="626939"/>
    <lineage>
        <taxon>Bacteria</taxon>
        <taxon>Bacillati</taxon>
        <taxon>Bacillota</taxon>
        <taxon>Negativicutes</taxon>
        <taxon>Acidaminococcales</taxon>
        <taxon>Acidaminococcaceae</taxon>
        <taxon>Phascolarctobacterium</taxon>
    </lineage>
</organism>
<name>E8LFZ3_9FIRM</name>
<reference evidence="1 2" key="1">
    <citation type="submission" date="2011-01" db="EMBL/GenBank/DDBJ databases">
        <authorList>
            <person name="Weinstock G."/>
            <person name="Sodergren E."/>
            <person name="Clifton S."/>
            <person name="Fulton L."/>
            <person name="Fulton B."/>
            <person name="Courtney L."/>
            <person name="Fronick C."/>
            <person name="Harrison M."/>
            <person name="Strong C."/>
            <person name="Farmer C."/>
            <person name="Delahaunty K."/>
            <person name="Markovic C."/>
            <person name="Hall O."/>
            <person name="Minx P."/>
            <person name="Tomlinson C."/>
            <person name="Mitreva M."/>
            <person name="Hou S."/>
            <person name="Chen J."/>
            <person name="Wollam A."/>
            <person name="Pepin K.H."/>
            <person name="Johnson M."/>
            <person name="Bhonagiri V."/>
            <person name="Zhang X."/>
            <person name="Suruliraj S."/>
            <person name="Warren W."/>
            <person name="Chinwalla A."/>
            <person name="Mardis E.R."/>
            <person name="Wilson R.K."/>
        </authorList>
    </citation>
    <scope>NUCLEOTIDE SEQUENCE [LARGE SCALE GENOMIC DNA]</scope>
    <source>
        <strain evidence="1 2">YIT 12067</strain>
    </source>
</reference>
<evidence type="ECO:0000313" key="1">
    <source>
        <dbReference type="EMBL" id="EFY04235.1"/>
    </source>
</evidence>
<sequence>MYLHIIRRQSEKSSIFLRLFKIFLKKFLQQTKTAGSSAKGNTAGRQKHIF</sequence>
<proteinExistence type="predicted"/>
<evidence type="ECO:0000313" key="2">
    <source>
        <dbReference type="Proteomes" id="UP000004923"/>
    </source>
</evidence>
<dbReference type="EMBL" id="AEVN01000097">
    <property type="protein sequence ID" value="EFY04235.1"/>
    <property type="molecule type" value="Genomic_DNA"/>
</dbReference>
<keyword evidence="2" id="KW-1185">Reference proteome</keyword>